<dbReference type="Pfam" id="PF08220">
    <property type="entry name" value="HTH_DeoR"/>
    <property type="match status" value="1"/>
</dbReference>
<evidence type="ECO:0000256" key="2">
    <source>
        <dbReference type="ARBA" id="ARBA00023163"/>
    </source>
</evidence>
<proteinExistence type="predicted"/>
<feature type="domain" description="HTH deoR-type" evidence="3">
    <location>
        <begin position="17"/>
        <end position="58"/>
    </location>
</feature>
<dbReference type="RefSeq" id="WP_060756913.1">
    <property type="nucleotide sequence ID" value="NZ_LRMR01000037.1"/>
</dbReference>
<accession>A0A109FPM2</accession>
<dbReference type="InterPro" id="IPR036390">
    <property type="entry name" value="WH_DNA-bd_sf"/>
</dbReference>
<comment type="caution">
    <text evidence="4">The sequence shown here is derived from an EMBL/GenBank/DDBJ whole genome shotgun (WGS) entry which is preliminary data.</text>
</comment>
<evidence type="ECO:0000313" key="4">
    <source>
        <dbReference type="EMBL" id="KWU48283.1"/>
    </source>
</evidence>
<keyword evidence="1" id="KW-0805">Transcription regulation</keyword>
<dbReference type="OrthoDB" id="155998at2"/>
<gene>
    <name evidence="4" type="ORF">AWV77_25440</name>
</gene>
<keyword evidence="2" id="KW-0804">Transcription</keyword>
<dbReference type="InterPro" id="IPR001034">
    <property type="entry name" value="DeoR_HTH"/>
</dbReference>
<reference evidence="5" key="1">
    <citation type="submission" date="2016-01" db="EMBL/GenBank/DDBJ databases">
        <authorList>
            <person name="Gamez R.M."/>
            <person name="Rodriguez F."/>
            <person name="Bernal J.F."/>
            <person name="Agarwala R."/>
            <person name="Landsman D."/>
            <person name="Marino-Ramirez L."/>
        </authorList>
    </citation>
    <scope>NUCLEOTIDE SEQUENCE [LARGE SCALE GENOMIC DNA]</scope>
    <source>
        <strain evidence="5">Ps006</strain>
    </source>
</reference>
<dbReference type="GO" id="GO:0003700">
    <property type="term" value="F:DNA-binding transcription factor activity"/>
    <property type="evidence" value="ECO:0007669"/>
    <property type="project" value="InterPro"/>
</dbReference>
<dbReference type="Proteomes" id="UP000067111">
    <property type="component" value="Unassembled WGS sequence"/>
</dbReference>
<dbReference type="Gene3D" id="1.10.10.10">
    <property type="entry name" value="Winged helix-like DNA-binding domain superfamily/Winged helix DNA-binding domain"/>
    <property type="match status" value="1"/>
</dbReference>
<evidence type="ECO:0000256" key="1">
    <source>
        <dbReference type="ARBA" id="ARBA00023015"/>
    </source>
</evidence>
<organism evidence="4 5">
    <name type="scientific">Pseudomonas palleroniana</name>
    <dbReference type="NCBI Taxonomy" id="191390"/>
    <lineage>
        <taxon>Bacteria</taxon>
        <taxon>Pseudomonadati</taxon>
        <taxon>Pseudomonadota</taxon>
        <taxon>Gammaproteobacteria</taxon>
        <taxon>Pseudomonadales</taxon>
        <taxon>Pseudomonadaceae</taxon>
        <taxon>Pseudomonas</taxon>
    </lineage>
</organism>
<evidence type="ECO:0000313" key="5">
    <source>
        <dbReference type="Proteomes" id="UP000067111"/>
    </source>
</evidence>
<dbReference type="AlphaFoldDB" id="A0A109FPM2"/>
<sequence length="220" mass="24390">MTYANKSLDNSTSRSSEHLLRHLKTHGTCSTADLSKVLGVTSEAVRQQMVKLVEQDLVDSVVARSGVGRPKQLWQLTDSGHARFPDTHAQLTVQIIESVTQLFGQGGIDQVIELRGSQQLAEYQAQLASASSLAERVKRLANARDAEGYMARVESDGDDFLLIEDHCPICAAATKCQGFCASELSQFQMLMQGWGQVTREEHLLRGGRRCVYRIRKLADR</sequence>
<name>A0A109FPM2_9PSED</name>
<protein>
    <submittedName>
        <fullName evidence="4">Transcriptional regulator</fullName>
    </submittedName>
</protein>
<dbReference type="SUPFAM" id="SSF46785">
    <property type="entry name" value="Winged helix' DNA-binding domain"/>
    <property type="match status" value="1"/>
</dbReference>
<dbReference type="EMBL" id="LRMR01000037">
    <property type="protein sequence ID" value="KWU48283.1"/>
    <property type="molecule type" value="Genomic_DNA"/>
</dbReference>
<dbReference type="InterPro" id="IPR036388">
    <property type="entry name" value="WH-like_DNA-bd_sf"/>
</dbReference>
<evidence type="ECO:0000259" key="3">
    <source>
        <dbReference type="Pfam" id="PF08220"/>
    </source>
</evidence>